<comment type="caution">
    <text evidence="13">The sequence shown here is derived from an EMBL/GenBank/DDBJ whole genome shotgun (WGS) entry which is preliminary data.</text>
</comment>
<feature type="binding site" evidence="11">
    <location>
        <position position="153"/>
    </location>
    <ligand>
        <name>NAD(+)</name>
        <dbReference type="ChEBI" id="CHEBI:57540"/>
    </ligand>
</feature>
<keyword evidence="3 11" id="KW-0235">DNA replication</keyword>
<dbReference type="HAMAP" id="MF_01588">
    <property type="entry name" value="DNA_ligase_A"/>
    <property type="match status" value="1"/>
</dbReference>
<dbReference type="Pfam" id="PF03120">
    <property type="entry name" value="OB_DNA_ligase"/>
    <property type="match status" value="1"/>
</dbReference>
<evidence type="ECO:0000256" key="7">
    <source>
        <dbReference type="ARBA" id="ARBA00022842"/>
    </source>
</evidence>
<evidence type="ECO:0000256" key="6">
    <source>
        <dbReference type="ARBA" id="ARBA00022833"/>
    </source>
</evidence>
<feature type="binding site" evidence="11">
    <location>
        <position position="426"/>
    </location>
    <ligand>
        <name>Zn(2+)</name>
        <dbReference type="ChEBI" id="CHEBI:29105"/>
    </ligand>
</feature>
<dbReference type="InterPro" id="IPR003583">
    <property type="entry name" value="Hlx-hairpin-Hlx_DNA-bd_motif"/>
</dbReference>
<dbReference type="GO" id="GO:0016874">
    <property type="term" value="F:ligase activity"/>
    <property type="evidence" value="ECO:0007669"/>
    <property type="project" value="UniProtKB-KW"/>
</dbReference>
<dbReference type="SMART" id="SM00292">
    <property type="entry name" value="BRCT"/>
    <property type="match status" value="1"/>
</dbReference>
<feature type="binding site" evidence="11">
    <location>
        <position position="308"/>
    </location>
    <ligand>
        <name>NAD(+)</name>
        <dbReference type="ChEBI" id="CHEBI:57540"/>
    </ligand>
</feature>
<dbReference type="SUPFAM" id="SSF52113">
    <property type="entry name" value="BRCT domain"/>
    <property type="match status" value="1"/>
</dbReference>
<sequence length="690" mass="74628">MDFKHDPDTDFRPVDALSEDAAAEEAAALREGIRHHDYLYYVKASPEISDAVYDRLFERLQELEAAFPALRTEDSPTQRVGAEPVDELTRVQHSAPMLSLESVREAEDVSAFLRRLAKALDTQAPQLALEPKLDGLSVELVYEDGALTGGATRGDGESGDDITHNLRTLRALPLKLRDGGGLPTRLAVRAEVLMPRSGFTALNRERVERGEDTFANPRNAAAGLMRQLDPQQVAGRLLTLFCYEVLELRGRDAPDSHREMLGLLADWGLPTCPLNRAAQSLDDVRAYHDELAEQRDSLDYDIDGVVIKLDARGPRTELGTRARSPRWALAWKFPPREEVTQLEDIAVQVGRTGILTPIALLAPVDVGGVTVSRATLHNADEVARKDVRPGDRVRVVRAGDVIPEIAERVDTPDSGRAEQFSMPQECPVCGTGIVREGAYHRCPAGLACNAQLIGHITHYAERDALDIEGLGEETARLLVERGLVHDLADLYGLGADDIEALPGFAATSARKLVAAIEGVREPDLARFLYALGIRHVGRRVAGSIARACGSLEAAADADADRLERIPEIGPEIARSVAGFFAAEDNRRVLARMREAGVDVQPADTGERSEALAGKTFVFTGTLSGYTRDEAQAAVEARGARAASDVSSETDYLVVGADPGSKRERAEEAGVEILDEDGFEALLTGAGDGSG</sequence>
<keyword evidence="7 11" id="KW-0460">Magnesium</keyword>
<keyword evidence="11" id="KW-0464">Manganese</keyword>
<gene>
    <name evidence="11" type="primary">ligA</name>
    <name evidence="13" type="ORF">CKO31_21170</name>
</gene>
<dbReference type="InterPro" id="IPR013839">
    <property type="entry name" value="DNAligase_adenylation"/>
</dbReference>
<dbReference type="PIRSF" id="PIRSF001604">
    <property type="entry name" value="LigA"/>
    <property type="match status" value="1"/>
</dbReference>
<reference evidence="13 14" key="1">
    <citation type="journal article" date="2020" name="Microorganisms">
        <title>Osmotic Adaptation and Compatible Solute Biosynthesis of Phototrophic Bacteria as Revealed from Genome Analyses.</title>
        <authorList>
            <person name="Imhoff J.F."/>
            <person name="Rahn T."/>
            <person name="Kunzel S."/>
            <person name="Keller A."/>
            <person name="Neulinger S.C."/>
        </authorList>
    </citation>
    <scope>NUCLEOTIDE SEQUENCE [LARGE SCALE GENOMIC DNA]</scope>
    <source>
        <strain evidence="13 14">DSM 6210</strain>
    </source>
</reference>
<dbReference type="PANTHER" id="PTHR23389">
    <property type="entry name" value="CHROMOSOME TRANSMISSION FIDELITY FACTOR 18"/>
    <property type="match status" value="1"/>
</dbReference>
<evidence type="ECO:0000256" key="2">
    <source>
        <dbReference type="ARBA" id="ARBA00022598"/>
    </source>
</evidence>
<dbReference type="Gene3D" id="1.10.287.610">
    <property type="entry name" value="Helix hairpin bin"/>
    <property type="match status" value="1"/>
</dbReference>
<dbReference type="PROSITE" id="PS50172">
    <property type="entry name" value="BRCT"/>
    <property type="match status" value="1"/>
</dbReference>
<dbReference type="SUPFAM" id="SSF47781">
    <property type="entry name" value="RuvA domain 2-like"/>
    <property type="match status" value="1"/>
</dbReference>
<evidence type="ECO:0000313" key="13">
    <source>
        <dbReference type="EMBL" id="MBK1633217.1"/>
    </source>
</evidence>
<feature type="binding site" evidence="11">
    <location>
        <position position="448"/>
    </location>
    <ligand>
        <name>Zn(2+)</name>
        <dbReference type="ChEBI" id="CHEBI:29105"/>
    </ligand>
</feature>
<comment type="similarity">
    <text evidence="11">Belongs to the NAD-dependent DNA ligase family. LigA subfamily.</text>
</comment>
<dbReference type="Pfam" id="PF14520">
    <property type="entry name" value="HHH_5"/>
    <property type="match status" value="1"/>
</dbReference>
<feature type="domain" description="BRCT" evidence="12">
    <location>
        <begin position="606"/>
        <end position="676"/>
    </location>
</feature>
<dbReference type="SUPFAM" id="SSF56091">
    <property type="entry name" value="DNA ligase/mRNA capping enzyme, catalytic domain"/>
    <property type="match status" value="1"/>
</dbReference>
<dbReference type="Gene3D" id="3.30.470.30">
    <property type="entry name" value="DNA ligase/mRNA capping enzyme"/>
    <property type="match status" value="1"/>
</dbReference>
<feature type="binding site" evidence="11">
    <location>
        <begin position="50"/>
        <end position="54"/>
    </location>
    <ligand>
        <name>NAD(+)</name>
        <dbReference type="ChEBI" id="CHEBI:57540"/>
    </ligand>
</feature>
<dbReference type="InterPro" id="IPR010994">
    <property type="entry name" value="RuvA_2-like"/>
</dbReference>
<dbReference type="Gene3D" id="6.20.10.30">
    <property type="match status" value="1"/>
</dbReference>
<evidence type="ECO:0000256" key="3">
    <source>
        <dbReference type="ARBA" id="ARBA00022705"/>
    </source>
</evidence>
<keyword evidence="4 11" id="KW-0479">Metal-binding</keyword>
<keyword evidence="14" id="KW-1185">Reference proteome</keyword>
<evidence type="ECO:0000256" key="10">
    <source>
        <dbReference type="ARBA" id="ARBA00034005"/>
    </source>
</evidence>
<dbReference type="InterPro" id="IPR013840">
    <property type="entry name" value="DNAligase_N"/>
</dbReference>
<dbReference type="NCBIfam" id="TIGR00575">
    <property type="entry name" value="dnlj"/>
    <property type="match status" value="1"/>
</dbReference>
<feature type="active site" description="N6-AMP-lysine intermediate" evidence="11">
    <location>
        <position position="132"/>
    </location>
</feature>
<dbReference type="InterPro" id="IPR018239">
    <property type="entry name" value="DNA_ligase_AS"/>
</dbReference>
<dbReference type="CDD" id="cd00114">
    <property type="entry name" value="LIGANc"/>
    <property type="match status" value="1"/>
</dbReference>
<comment type="function">
    <text evidence="1 11">DNA ligase that catalyzes the formation of phosphodiester linkages between 5'-phosphoryl and 3'-hydroxyl groups in double-stranded DNA using NAD as a coenzyme and as the energy source for the reaction. It is essential for DNA replication and repair of damaged DNA.</text>
</comment>
<evidence type="ECO:0000313" key="14">
    <source>
        <dbReference type="Proteomes" id="UP000748752"/>
    </source>
</evidence>
<organism evidence="13 14">
    <name type="scientific">Thiohalocapsa halophila</name>
    <dbReference type="NCBI Taxonomy" id="69359"/>
    <lineage>
        <taxon>Bacteria</taxon>
        <taxon>Pseudomonadati</taxon>
        <taxon>Pseudomonadota</taxon>
        <taxon>Gammaproteobacteria</taxon>
        <taxon>Chromatiales</taxon>
        <taxon>Chromatiaceae</taxon>
        <taxon>Thiohalocapsa</taxon>
    </lineage>
</organism>
<evidence type="ECO:0000256" key="5">
    <source>
        <dbReference type="ARBA" id="ARBA00022763"/>
    </source>
</evidence>
<dbReference type="PROSITE" id="PS01055">
    <property type="entry name" value="DNA_LIGASE_N1"/>
    <property type="match status" value="1"/>
</dbReference>
<comment type="cofactor">
    <cofactor evidence="11">
        <name>Mg(2+)</name>
        <dbReference type="ChEBI" id="CHEBI:18420"/>
    </cofactor>
    <cofactor evidence="11">
        <name>Mn(2+)</name>
        <dbReference type="ChEBI" id="CHEBI:29035"/>
    </cofactor>
</comment>
<evidence type="ECO:0000259" key="12">
    <source>
        <dbReference type="PROSITE" id="PS50172"/>
    </source>
</evidence>
<evidence type="ECO:0000256" key="8">
    <source>
        <dbReference type="ARBA" id="ARBA00023027"/>
    </source>
</evidence>
<feature type="binding site" evidence="11">
    <location>
        <position position="191"/>
    </location>
    <ligand>
        <name>NAD(+)</name>
        <dbReference type="ChEBI" id="CHEBI:57540"/>
    </ligand>
</feature>
<dbReference type="PANTHER" id="PTHR23389:SF9">
    <property type="entry name" value="DNA LIGASE"/>
    <property type="match status" value="1"/>
</dbReference>
<feature type="binding site" evidence="11">
    <location>
        <position position="332"/>
    </location>
    <ligand>
        <name>NAD(+)</name>
        <dbReference type="ChEBI" id="CHEBI:57540"/>
    </ligand>
</feature>
<dbReference type="Pfam" id="PF01653">
    <property type="entry name" value="DNA_ligase_aden"/>
    <property type="match status" value="1"/>
</dbReference>
<dbReference type="InterPro" id="IPR001679">
    <property type="entry name" value="DNA_ligase"/>
</dbReference>
<keyword evidence="8 11" id="KW-0520">NAD</keyword>
<dbReference type="InterPro" id="IPR036420">
    <property type="entry name" value="BRCT_dom_sf"/>
</dbReference>
<dbReference type="Proteomes" id="UP000748752">
    <property type="component" value="Unassembled WGS sequence"/>
</dbReference>
<comment type="catalytic activity">
    <reaction evidence="10 11">
        <text>NAD(+) + (deoxyribonucleotide)n-3'-hydroxyl + 5'-phospho-(deoxyribonucleotide)m = (deoxyribonucleotide)n+m + AMP + beta-nicotinamide D-nucleotide.</text>
        <dbReference type="EC" id="6.5.1.2"/>
    </reaction>
</comment>
<dbReference type="SMART" id="SM00532">
    <property type="entry name" value="LIGANc"/>
    <property type="match status" value="1"/>
</dbReference>
<dbReference type="EC" id="6.5.1.2" evidence="11"/>
<proteinExistence type="inferred from homology"/>
<protein>
    <recommendedName>
        <fullName evidence="11">DNA ligase</fullName>
        <ecNumber evidence="11">6.5.1.2</ecNumber>
    </recommendedName>
    <alternativeName>
        <fullName evidence="11">Polydeoxyribonucleotide synthase [NAD(+)]</fullName>
    </alternativeName>
</protein>
<evidence type="ECO:0000256" key="9">
    <source>
        <dbReference type="ARBA" id="ARBA00023204"/>
    </source>
</evidence>
<evidence type="ECO:0000256" key="1">
    <source>
        <dbReference type="ARBA" id="ARBA00004067"/>
    </source>
</evidence>
<name>A0ABS1CMP4_9GAMM</name>
<feature type="binding site" evidence="11">
    <location>
        <begin position="99"/>
        <end position="100"/>
    </location>
    <ligand>
        <name>NAD(+)</name>
        <dbReference type="ChEBI" id="CHEBI:57540"/>
    </ligand>
</feature>
<evidence type="ECO:0000256" key="11">
    <source>
        <dbReference type="HAMAP-Rule" id="MF_01588"/>
    </source>
</evidence>
<dbReference type="InterPro" id="IPR004150">
    <property type="entry name" value="NAD_DNA_ligase_OB"/>
</dbReference>
<dbReference type="Gene3D" id="3.40.50.10190">
    <property type="entry name" value="BRCT domain"/>
    <property type="match status" value="1"/>
</dbReference>
<dbReference type="InterPro" id="IPR041663">
    <property type="entry name" value="DisA/LigA_HHH"/>
</dbReference>
<dbReference type="EMBL" id="NRRV01000072">
    <property type="protein sequence ID" value="MBK1633217.1"/>
    <property type="molecule type" value="Genomic_DNA"/>
</dbReference>
<keyword evidence="9 11" id="KW-0234">DNA repair</keyword>
<dbReference type="CDD" id="cd17748">
    <property type="entry name" value="BRCT_DNA_ligase_like"/>
    <property type="match status" value="1"/>
</dbReference>
<keyword evidence="2 11" id="KW-0436">Ligase</keyword>
<dbReference type="NCBIfam" id="NF005932">
    <property type="entry name" value="PRK07956.1"/>
    <property type="match status" value="1"/>
</dbReference>
<dbReference type="InterPro" id="IPR012340">
    <property type="entry name" value="NA-bd_OB-fold"/>
</dbReference>
<keyword evidence="5 11" id="KW-0227">DNA damage</keyword>
<accession>A0ABS1CMP4</accession>
<dbReference type="Gene3D" id="1.10.150.20">
    <property type="entry name" value="5' to 3' exonuclease, C-terminal subdomain"/>
    <property type="match status" value="2"/>
</dbReference>
<dbReference type="Gene3D" id="2.40.50.140">
    <property type="entry name" value="Nucleic acid-binding proteins"/>
    <property type="match status" value="1"/>
</dbReference>
<feature type="binding site" evidence="11">
    <location>
        <position position="429"/>
    </location>
    <ligand>
        <name>Zn(2+)</name>
        <dbReference type="ChEBI" id="CHEBI:29105"/>
    </ligand>
</feature>
<feature type="binding site" evidence="11">
    <location>
        <position position="130"/>
    </location>
    <ligand>
        <name>NAD(+)</name>
        <dbReference type="ChEBI" id="CHEBI:57540"/>
    </ligand>
</feature>
<dbReference type="Pfam" id="PF00533">
    <property type="entry name" value="BRCT"/>
    <property type="match status" value="1"/>
</dbReference>
<dbReference type="SUPFAM" id="SSF50249">
    <property type="entry name" value="Nucleic acid-binding proteins"/>
    <property type="match status" value="1"/>
</dbReference>
<dbReference type="SMART" id="SM00278">
    <property type="entry name" value="HhH1"/>
    <property type="match status" value="4"/>
</dbReference>
<evidence type="ECO:0000256" key="4">
    <source>
        <dbReference type="ARBA" id="ARBA00022723"/>
    </source>
</evidence>
<comment type="caution">
    <text evidence="11">Lacks conserved residue(s) required for the propagation of feature annotation.</text>
</comment>
<dbReference type="RefSeq" id="WP_200241310.1">
    <property type="nucleotide sequence ID" value="NZ_NRRV01000072.1"/>
</dbReference>
<dbReference type="Pfam" id="PF12826">
    <property type="entry name" value="HHH_2"/>
    <property type="match status" value="1"/>
</dbReference>
<dbReference type="InterPro" id="IPR001357">
    <property type="entry name" value="BRCT_dom"/>
</dbReference>
<keyword evidence="6 11" id="KW-0862">Zinc</keyword>